<evidence type="ECO:0000313" key="2">
    <source>
        <dbReference type="Proteomes" id="UP000555546"/>
    </source>
</evidence>
<dbReference type="Pfam" id="PF02515">
    <property type="entry name" value="CoA_transf_3"/>
    <property type="match status" value="1"/>
</dbReference>
<dbReference type="GO" id="GO:0016740">
    <property type="term" value="F:transferase activity"/>
    <property type="evidence" value="ECO:0007669"/>
    <property type="project" value="UniProtKB-KW"/>
</dbReference>
<accession>A0A7W9EMN7</accession>
<reference evidence="1 2" key="1">
    <citation type="submission" date="2020-08" db="EMBL/GenBank/DDBJ databases">
        <title>Genomic Encyclopedia of Type Strains, Phase IV (KMG-IV): sequencing the most valuable type-strain genomes for metagenomic binning, comparative biology and taxonomic classification.</title>
        <authorList>
            <person name="Goeker M."/>
        </authorList>
    </citation>
    <scope>NUCLEOTIDE SEQUENCE [LARGE SCALE GENOMIC DNA]</scope>
    <source>
        <strain evidence="1 2">DSM 26944</strain>
    </source>
</reference>
<dbReference type="PANTHER" id="PTHR48228:SF4">
    <property type="entry name" value="BLR3030 PROTEIN"/>
    <property type="match status" value="1"/>
</dbReference>
<dbReference type="Proteomes" id="UP000555546">
    <property type="component" value="Unassembled WGS sequence"/>
</dbReference>
<dbReference type="PANTHER" id="PTHR48228">
    <property type="entry name" value="SUCCINYL-COA--D-CITRAMALATE COA-TRANSFERASE"/>
    <property type="match status" value="1"/>
</dbReference>
<dbReference type="InterPro" id="IPR023606">
    <property type="entry name" value="CoA-Trfase_III_dom_1_sf"/>
</dbReference>
<dbReference type="AlphaFoldDB" id="A0A7W9EMN7"/>
<name>A0A7W9EMN7_9HYPH</name>
<dbReference type="SUPFAM" id="SSF89796">
    <property type="entry name" value="CoA-transferase family III (CaiB/BaiF)"/>
    <property type="match status" value="2"/>
</dbReference>
<keyword evidence="2" id="KW-1185">Reference proteome</keyword>
<keyword evidence="1" id="KW-0808">Transferase</keyword>
<dbReference type="InterPro" id="IPR003673">
    <property type="entry name" value="CoA-Trfase_fam_III"/>
</dbReference>
<dbReference type="InterPro" id="IPR044855">
    <property type="entry name" value="CoA-Trfase_III_dom3_sf"/>
</dbReference>
<dbReference type="Gene3D" id="3.30.1540.10">
    <property type="entry name" value="formyl-coa transferase, domain 3"/>
    <property type="match status" value="1"/>
</dbReference>
<dbReference type="InterPro" id="IPR050509">
    <property type="entry name" value="CoA-transferase_III"/>
</dbReference>
<dbReference type="Gene3D" id="3.40.50.10540">
    <property type="entry name" value="Crotonobetainyl-coa:carnitine coa-transferase, domain 1"/>
    <property type="match status" value="2"/>
</dbReference>
<gene>
    <name evidence="1" type="ORF">FHS76_003543</name>
</gene>
<sequence>MTKSTKAGPAISAENLARKLNDMLDAPLTSNPLNLGSELEGLLTQIGESTQNTGGEITFYGEDPIVPSRVAFGAMSALALAAKSALVASIWRDRTGQEQNIHVDIRKAIRRFAPFSEGKWELLNGYPPQGDMFNPFNSLPIIHPTADGGWALPGAWYPGLRQRTLQFLKAQDDPNSIVDAIGKWDRYKLDGAGEKAGVPIAVLRSLREVLAHDAFKHNLGCQPLISIEKIGDTAPMPFAENPATPLEGVRVLGHFHVIAGPATGRALALHGADVLNLFRPAEVELETFHCTSHVGTRSARLDFTTPEGRKQFNRLLADADIFIANRRKGYLEKHDMTAEALCTQRPGLIHTSVAYMGGDGLWSSRVGFDITVGGALGLYHLEGNDDKPALTPIFVVADYAAGWLAAAGALAALRRRAREGGSYRVTVSLARTTLWLMELGIFDRAYVQETAGSNEKHRFPDPDQFTVMTPMGEYTGVKEMVEMSRTPGDYRYPLNPIGAGPLAWTS</sequence>
<dbReference type="RefSeq" id="WP_183655691.1">
    <property type="nucleotide sequence ID" value="NZ_JACIJG010000016.1"/>
</dbReference>
<dbReference type="EMBL" id="JACIJG010000016">
    <property type="protein sequence ID" value="MBB5703634.1"/>
    <property type="molecule type" value="Genomic_DNA"/>
</dbReference>
<evidence type="ECO:0000313" key="1">
    <source>
        <dbReference type="EMBL" id="MBB5703634.1"/>
    </source>
</evidence>
<protein>
    <submittedName>
        <fullName evidence="1">Crotonobetainyl-CoA:carnitine CoA-transferase CaiB-like acyl-CoA transferase</fullName>
    </submittedName>
</protein>
<proteinExistence type="predicted"/>
<organism evidence="1 2">
    <name type="scientific">Brucella daejeonensis</name>
    <dbReference type="NCBI Taxonomy" id="659015"/>
    <lineage>
        <taxon>Bacteria</taxon>
        <taxon>Pseudomonadati</taxon>
        <taxon>Pseudomonadota</taxon>
        <taxon>Alphaproteobacteria</taxon>
        <taxon>Hyphomicrobiales</taxon>
        <taxon>Brucellaceae</taxon>
        <taxon>Brucella/Ochrobactrum group</taxon>
        <taxon>Brucella</taxon>
    </lineage>
</organism>
<comment type="caution">
    <text evidence="1">The sequence shown here is derived from an EMBL/GenBank/DDBJ whole genome shotgun (WGS) entry which is preliminary data.</text>
</comment>